<evidence type="ECO:0000313" key="6">
    <source>
        <dbReference type="EMBL" id="SAM08214.1"/>
    </source>
</evidence>
<name>A0A168SC01_ABSGL</name>
<dbReference type="InParanoid" id="A0A168SC01"/>
<dbReference type="GO" id="GO:0005634">
    <property type="term" value="C:nucleus"/>
    <property type="evidence" value="ECO:0007669"/>
    <property type="project" value="UniProtKB-UniRule"/>
</dbReference>
<accession>A0A168SC01</accession>
<dbReference type="OrthoDB" id="1919336at2759"/>
<dbReference type="InterPro" id="IPR051965">
    <property type="entry name" value="ChromReg_NeuronalGeneExpr"/>
</dbReference>
<feature type="region of interest" description="Disordered" evidence="4">
    <location>
        <begin position="121"/>
        <end position="159"/>
    </location>
</feature>
<keyword evidence="1 3" id="KW-0238">DNA-binding</keyword>
<dbReference type="SUPFAM" id="SSF47095">
    <property type="entry name" value="HMG-box"/>
    <property type="match status" value="1"/>
</dbReference>
<feature type="compositionally biased region" description="Basic residues" evidence="4">
    <location>
        <begin position="150"/>
        <end position="159"/>
    </location>
</feature>
<dbReference type="OMA" id="RYERECM"/>
<evidence type="ECO:0000256" key="3">
    <source>
        <dbReference type="PROSITE-ProRule" id="PRU00267"/>
    </source>
</evidence>
<feature type="DNA-binding region" description="HMG box" evidence="3">
    <location>
        <begin position="56"/>
        <end position="124"/>
    </location>
</feature>
<dbReference type="PANTHER" id="PTHR46040:SF3">
    <property type="entry name" value="HIGH MOBILITY GROUP PROTEIN 2"/>
    <property type="match status" value="1"/>
</dbReference>
<evidence type="ECO:0000313" key="7">
    <source>
        <dbReference type="Proteomes" id="UP000078561"/>
    </source>
</evidence>
<dbReference type="PROSITE" id="PS50118">
    <property type="entry name" value="HMG_BOX_2"/>
    <property type="match status" value="1"/>
</dbReference>
<dbReference type="Gene3D" id="1.10.30.10">
    <property type="entry name" value="High mobility group box domain"/>
    <property type="match status" value="1"/>
</dbReference>
<dbReference type="PANTHER" id="PTHR46040">
    <property type="entry name" value="HIGH MOBILITY GROUP PROTEIN 2"/>
    <property type="match status" value="1"/>
</dbReference>
<evidence type="ECO:0000256" key="1">
    <source>
        <dbReference type="ARBA" id="ARBA00023125"/>
    </source>
</evidence>
<evidence type="ECO:0000256" key="4">
    <source>
        <dbReference type="SAM" id="MobiDB-lite"/>
    </source>
</evidence>
<dbReference type="Pfam" id="PF00505">
    <property type="entry name" value="HMG_box"/>
    <property type="match status" value="1"/>
</dbReference>
<dbReference type="EMBL" id="LT554889">
    <property type="protein sequence ID" value="SAM08214.1"/>
    <property type="molecule type" value="Genomic_DNA"/>
</dbReference>
<proteinExistence type="predicted"/>
<dbReference type="STRING" id="4829.A0A168SC01"/>
<dbReference type="SMART" id="SM00398">
    <property type="entry name" value="HMG"/>
    <property type="match status" value="1"/>
</dbReference>
<organism evidence="6">
    <name type="scientific">Absidia glauca</name>
    <name type="common">Pin mould</name>
    <dbReference type="NCBI Taxonomy" id="4829"/>
    <lineage>
        <taxon>Eukaryota</taxon>
        <taxon>Fungi</taxon>
        <taxon>Fungi incertae sedis</taxon>
        <taxon>Mucoromycota</taxon>
        <taxon>Mucoromycotina</taxon>
        <taxon>Mucoromycetes</taxon>
        <taxon>Mucorales</taxon>
        <taxon>Cunninghamellaceae</taxon>
        <taxon>Absidia</taxon>
    </lineage>
</organism>
<sequence>MDHKTQVATILVSIGQDFTKLGQLLSKKIDRDVILSQDAYQQAYRKKSIKRDANAPKKNVTSYLHYSNMHRDRLVKAHPDLPQTEIARLLGTEWRALTPEEKQVYVKMAVDDKARFDKEMRSYEDGITAPSKRAPATPTSPETPAVDIHPKKKAKKSKH</sequence>
<evidence type="ECO:0000259" key="5">
    <source>
        <dbReference type="PROSITE" id="PS50118"/>
    </source>
</evidence>
<dbReference type="GO" id="GO:0010468">
    <property type="term" value="P:regulation of gene expression"/>
    <property type="evidence" value="ECO:0007669"/>
    <property type="project" value="TreeGrafter"/>
</dbReference>
<keyword evidence="2 3" id="KW-0539">Nucleus</keyword>
<dbReference type="InterPro" id="IPR009071">
    <property type="entry name" value="HMG_box_dom"/>
</dbReference>
<keyword evidence="7" id="KW-1185">Reference proteome</keyword>
<dbReference type="Proteomes" id="UP000078561">
    <property type="component" value="Unassembled WGS sequence"/>
</dbReference>
<dbReference type="InterPro" id="IPR036910">
    <property type="entry name" value="HMG_box_dom_sf"/>
</dbReference>
<dbReference type="GO" id="GO:0003677">
    <property type="term" value="F:DNA binding"/>
    <property type="evidence" value="ECO:0007669"/>
    <property type="project" value="UniProtKB-UniRule"/>
</dbReference>
<reference evidence="6" key="1">
    <citation type="submission" date="2016-04" db="EMBL/GenBank/DDBJ databases">
        <authorList>
            <person name="Evans L.H."/>
            <person name="Alamgir A."/>
            <person name="Owens N."/>
            <person name="Weber N.D."/>
            <person name="Virtaneva K."/>
            <person name="Barbian K."/>
            <person name="Babar A."/>
            <person name="Rosenke K."/>
        </authorList>
    </citation>
    <scope>NUCLEOTIDE SEQUENCE [LARGE SCALE GENOMIC DNA]</scope>
    <source>
        <strain evidence="6">CBS 101.48</strain>
    </source>
</reference>
<protein>
    <recommendedName>
        <fullName evidence="5">HMG box domain-containing protein</fullName>
    </recommendedName>
</protein>
<evidence type="ECO:0000256" key="2">
    <source>
        <dbReference type="ARBA" id="ARBA00023242"/>
    </source>
</evidence>
<feature type="compositionally biased region" description="Low complexity" evidence="4">
    <location>
        <begin position="134"/>
        <end position="145"/>
    </location>
</feature>
<dbReference type="AlphaFoldDB" id="A0A168SC01"/>
<gene>
    <name evidence="6" type="primary">ABSGL_13876.1 scaffold 14340</name>
</gene>
<feature type="domain" description="HMG box" evidence="5">
    <location>
        <begin position="56"/>
        <end position="124"/>
    </location>
</feature>